<feature type="region of interest" description="Disordered" evidence="1">
    <location>
        <begin position="67"/>
        <end position="95"/>
    </location>
</feature>
<dbReference type="InterPro" id="IPR009506">
    <property type="entry name" value="YjiS-like"/>
</dbReference>
<evidence type="ECO:0000256" key="1">
    <source>
        <dbReference type="SAM" id="MobiDB-lite"/>
    </source>
</evidence>
<gene>
    <name evidence="3" type="ORF">NJQ99_00930</name>
</gene>
<accession>A0A9J6PAC7</accession>
<keyword evidence="4" id="KW-1185">Reference proteome</keyword>
<comment type="caution">
    <text evidence="3">The sequence shown here is derived from an EMBL/GenBank/DDBJ whole genome shotgun (WGS) entry which is preliminary data.</text>
</comment>
<proteinExistence type="predicted"/>
<evidence type="ECO:0000313" key="4">
    <source>
        <dbReference type="Proteomes" id="UP001055804"/>
    </source>
</evidence>
<dbReference type="AlphaFoldDB" id="A0A9J6PAC7"/>
<reference evidence="3" key="1">
    <citation type="submission" date="2022-06" db="EMBL/GenBank/DDBJ databases">
        <title>Isolation and Genomics of Futiania mangrovii gen. nov., sp. nov., a Rare and Metabolically-versatile member in the Class Alphaproteobacteria.</title>
        <authorList>
            <person name="Liu L."/>
            <person name="Huang W.-C."/>
            <person name="Pan J."/>
            <person name="Li J."/>
            <person name="Huang Y."/>
            <person name="Du H."/>
            <person name="Liu Y."/>
            <person name="Li M."/>
        </authorList>
    </citation>
    <scope>NUCLEOTIDE SEQUENCE</scope>
    <source>
        <strain evidence="3">FT118</strain>
    </source>
</reference>
<dbReference type="EMBL" id="JAMZFT010000001">
    <property type="protein sequence ID" value="MCP1334966.1"/>
    <property type="molecule type" value="Genomic_DNA"/>
</dbReference>
<feature type="domain" description="YjiS-like" evidence="2">
    <location>
        <begin position="28"/>
        <end position="57"/>
    </location>
</feature>
<evidence type="ECO:0000259" key="2">
    <source>
        <dbReference type="Pfam" id="PF06568"/>
    </source>
</evidence>
<evidence type="ECO:0000313" key="3">
    <source>
        <dbReference type="EMBL" id="MCP1334966.1"/>
    </source>
</evidence>
<name>A0A9J6PAC7_9PROT</name>
<organism evidence="3 4">
    <name type="scientific">Futiania mangrovi</name>
    <dbReference type="NCBI Taxonomy" id="2959716"/>
    <lineage>
        <taxon>Bacteria</taxon>
        <taxon>Pseudomonadati</taxon>
        <taxon>Pseudomonadota</taxon>
        <taxon>Alphaproteobacteria</taxon>
        <taxon>Futianiales</taxon>
        <taxon>Futianiaceae</taxon>
        <taxon>Futiania</taxon>
    </lineage>
</organism>
<dbReference type="RefSeq" id="WP_269330926.1">
    <property type="nucleotide sequence ID" value="NZ_JAMZFT010000001.1"/>
</dbReference>
<feature type="compositionally biased region" description="Low complexity" evidence="1">
    <location>
        <begin position="72"/>
        <end position="89"/>
    </location>
</feature>
<protein>
    <submittedName>
        <fullName evidence="3">DUF1127 domain-containing protein</fullName>
    </submittedName>
</protein>
<sequence>MTATVDTQTAATGTFARLRTAFVAMMTAAARRRAARELRRLDDRMLRDLGIDRGDIDAVVYGLDSRRAQKSAPVAAAPASSANDNADAVQTPRAA</sequence>
<dbReference type="Proteomes" id="UP001055804">
    <property type="component" value="Unassembled WGS sequence"/>
</dbReference>
<dbReference type="Pfam" id="PF06568">
    <property type="entry name" value="YjiS-like"/>
    <property type="match status" value="1"/>
</dbReference>